<keyword evidence="1" id="KW-0472">Membrane</keyword>
<evidence type="ECO:0000313" key="3">
    <source>
        <dbReference type="Proteomes" id="UP000005413"/>
    </source>
</evidence>
<keyword evidence="3" id="KW-1185">Reference proteome</keyword>
<dbReference type="AlphaFoldDB" id="G5JLN1"/>
<feature type="transmembrane region" description="Helical" evidence="1">
    <location>
        <begin position="356"/>
        <end position="376"/>
    </location>
</feature>
<feature type="transmembrane region" description="Helical" evidence="1">
    <location>
        <begin position="293"/>
        <end position="315"/>
    </location>
</feature>
<evidence type="ECO:0000313" key="2">
    <source>
        <dbReference type="EMBL" id="EHJ06911.1"/>
    </source>
</evidence>
<name>G5JLN1_9STAP</name>
<dbReference type="EMBL" id="AEUN01000533">
    <property type="protein sequence ID" value="EHJ06911.1"/>
    <property type="molecule type" value="Genomic_DNA"/>
</dbReference>
<feature type="transmembrane region" description="Helical" evidence="1">
    <location>
        <begin position="432"/>
        <end position="449"/>
    </location>
</feature>
<dbReference type="Pfam" id="PF09586">
    <property type="entry name" value="YfhO"/>
    <property type="match status" value="1"/>
</dbReference>
<feature type="transmembrane region" description="Helical" evidence="1">
    <location>
        <begin position="148"/>
        <end position="167"/>
    </location>
</feature>
<feature type="transmembrane region" description="Helical" evidence="1">
    <location>
        <begin position="408"/>
        <end position="426"/>
    </location>
</feature>
<keyword evidence="1" id="KW-0812">Transmembrane</keyword>
<feature type="transmembrane region" description="Helical" evidence="1">
    <location>
        <begin position="382"/>
        <end position="401"/>
    </location>
</feature>
<feature type="transmembrane region" description="Helical" evidence="1">
    <location>
        <begin position="845"/>
        <end position="864"/>
    </location>
</feature>
<feature type="transmembrane region" description="Helical" evidence="1">
    <location>
        <begin position="321"/>
        <end position="344"/>
    </location>
</feature>
<organism evidence="2 3">
    <name type="scientific">Staphylococcus simiae CCM 7213 = CCUG 51256</name>
    <dbReference type="NCBI Taxonomy" id="911238"/>
    <lineage>
        <taxon>Bacteria</taxon>
        <taxon>Bacillati</taxon>
        <taxon>Bacillota</taxon>
        <taxon>Bacilli</taxon>
        <taxon>Bacillales</taxon>
        <taxon>Staphylococcaceae</taxon>
        <taxon>Staphylococcus</taxon>
    </lineage>
</organism>
<feature type="transmembrane region" description="Helical" evidence="1">
    <location>
        <begin position="12"/>
        <end position="35"/>
    </location>
</feature>
<evidence type="ECO:0000256" key="1">
    <source>
        <dbReference type="SAM" id="Phobius"/>
    </source>
</evidence>
<sequence length="873" mass="101247">MIKNLISNKIWHFVLVVLLSIGMTIVLFTPYLYGYFVDDLVFSGSGDGFRQMMPFQMYLCEHFTSLSSFYDPSFGLGGDYVNGLSYYYSLSPLMWLNFFTIWVFGLFKHINPSDISFWLNNQLIMAMVRTILTFMCSYYLFKYLKMKPLSIIVALILYGMSTVIIYFNFTWSFYGNILYLLPLAILGFEHFYQQRKIGIFIISITITLFSSFYFSYYQAIILGCYFIYRLIFQYKNDIVSRWQKFYILVIATFLSILSSSFGLYTGISAFLQNDRKQNPNLDIPLLTPIESRFLLFSDGFYITISIITIVALLSFKLYHHYFYRMFAVITWLLILGSASQYFDSAFNGFSMPQRRWVYALALSSSILIGLFIQYISELELKRYLIIAIPTALFWLTYYVIFHTKPKSLLVAIIVMVVIAILIQYHHSKLKSILYISLVLLILGQQMLILQENKVRAIEPYLQNKNTVNSSNYRSPILDKTISNINNANDDALNRIDYMSGYALNSPFIYHYNGISLYSSIFDGKILNYYDNQLQINMPTDKNSTYRLLGDRANLMALWNVQDRLRKYHDKTIPYGFKIKQTVSDNDTTWVHSKNTINYPSAHITNNIFNNSDLKSPLDKEQAMLQGVVLSDKTVSNRHFKANTNLLSKAHTSTKNAQWQSKHHLRVNKHNGGLTITLPKSLAQRYQDLYVEMDIELLSPDKAYDVKVNHYVQRRNPLTYQYRRFVTPVTMRIKSDSNIHIALPKGQYRLNLKGIYGEDYQTLKEASKHTTPVQVTKNKRSFTITKHQNDEGYIVLPMTYAKGMQAQDEHGHKLKVEAVNGIMTGIKVSKGSTHINLSYQSPHIKLLIFISLVGIFLSIVAIIFIPKLLQRKDN</sequence>
<keyword evidence="1" id="KW-1133">Transmembrane helix</keyword>
<feature type="transmembrane region" description="Helical" evidence="1">
    <location>
        <begin position="199"/>
        <end position="228"/>
    </location>
</feature>
<dbReference type="PANTHER" id="PTHR38454:SF1">
    <property type="entry name" value="INTEGRAL MEMBRANE PROTEIN"/>
    <property type="match status" value="1"/>
</dbReference>
<feature type="transmembrane region" description="Helical" evidence="1">
    <location>
        <begin position="119"/>
        <end position="141"/>
    </location>
</feature>
<dbReference type="PANTHER" id="PTHR38454">
    <property type="entry name" value="INTEGRAL MEMBRANE PROTEIN-RELATED"/>
    <property type="match status" value="1"/>
</dbReference>
<evidence type="ECO:0008006" key="4">
    <source>
        <dbReference type="Google" id="ProtNLM"/>
    </source>
</evidence>
<feature type="transmembrane region" description="Helical" evidence="1">
    <location>
        <begin position="86"/>
        <end position="107"/>
    </location>
</feature>
<gene>
    <name evidence="2" type="ORF">SS7213T_11992</name>
</gene>
<comment type="caution">
    <text evidence="2">The sequence shown here is derived from an EMBL/GenBank/DDBJ whole genome shotgun (WGS) entry which is preliminary data.</text>
</comment>
<dbReference type="InterPro" id="IPR018580">
    <property type="entry name" value="Uncharacterised_YfhO"/>
</dbReference>
<proteinExistence type="predicted"/>
<reference evidence="2 3" key="1">
    <citation type="journal article" date="2012" name="BMC Genomics">
        <title>Comparative genomic analysis of the genus Staphylococcus including Staphylococcus aureus and its newly described sister species Staphylococcus simiae.</title>
        <authorList>
            <person name="Suzuki H."/>
            <person name="Lefebure T."/>
            <person name="Pavinski Bitar P."/>
            <person name="Stanhope M.J."/>
        </authorList>
    </citation>
    <scope>NUCLEOTIDE SEQUENCE [LARGE SCALE GENOMIC DNA]</scope>
    <source>
        <strain evidence="2 3">CCM 7213</strain>
    </source>
</reference>
<dbReference type="RefSeq" id="WP_002465081.1">
    <property type="nucleotide sequence ID" value="NZ_AEUN01000533.1"/>
</dbReference>
<dbReference type="Proteomes" id="UP000005413">
    <property type="component" value="Unassembled WGS sequence"/>
</dbReference>
<dbReference type="PATRIC" id="fig|911238.3.peg.2113"/>
<protein>
    <recommendedName>
        <fullName evidence="4">Integral membrane protein</fullName>
    </recommendedName>
</protein>
<accession>G5JLN1</accession>
<feature type="transmembrane region" description="Helical" evidence="1">
    <location>
        <begin position="248"/>
        <end position="272"/>
    </location>
</feature>
<feature type="transmembrane region" description="Helical" evidence="1">
    <location>
        <begin position="173"/>
        <end position="192"/>
    </location>
</feature>